<evidence type="ECO:0000256" key="4">
    <source>
        <dbReference type="ARBA" id="ARBA00008905"/>
    </source>
</evidence>
<comment type="subunit">
    <text evidence="10">Component of the oligosaccharyltransferase (OST) complex.</text>
</comment>
<comment type="function">
    <text evidence="1 10">Subunit of the oligosaccharyl transferase (OST) complex that catalyzes the initial transfer of a defined glycan (Glc(3)Man(9)GlcNAc(2) in eukaryotes) from the lipid carrier dolichol-pyrophosphate to an asparagine residue within an Asn-X-Ser/Thr consensus motif in nascent polypeptide chains, the first step in protein N-glycosylation. N-glycosylation occurs cotranslationally and the complex associates with the Sec61 complex at the channel-forming translocon complex that mediates protein translocation across the endoplasmic reticulum (ER). All subunits are required for a maximal enzyme activity.</text>
</comment>
<evidence type="ECO:0000256" key="1">
    <source>
        <dbReference type="ARBA" id="ARBA00002791"/>
    </source>
</evidence>
<comment type="subcellular location">
    <subcellularLocation>
        <location evidence="2 10">Endoplasmic reticulum membrane</location>
        <topology evidence="2 10">Single-pass type I membrane protein</topology>
    </subcellularLocation>
</comment>
<gene>
    <name evidence="11" type="ORF">AC631_02860</name>
</gene>
<evidence type="ECO:0000256" key="6">
    <source>
        <dbReference type="ARBA" id="ARBA00022729"/>
    </source>
</evidence>
<evidence type="ECO:0000256" key="3">
    <source>
        <dbReference type="ARBA" id="ARBA00004922"/>
    </source>
</evidence>
<keyword evidence="8 10" id="KW-1133">Transmembrane helix</keyword>
<feature type="chain" id="PRO_5006773977" description="Dolichyl-diphosphooligosaccharide--protein glycosyltransferase subunit 1" evidence="10">
    <location>
        <begin position="22"/>
        <end position="478"/>
    </location>
</feature>
<dbReference type="GO" id="GO:0008250">
    <property type="term" value="C:oligosaccharyltransferase complex"/>
    <property type="evidence" value="ECO:0007669"/>
    <property type="project" value="UniProtKB-UniRule"/>
</dbReference>
<comment type="pathway">
    <text evidence="3 10">Protein modification; protein glycosylation.</text>
</comment>
<sequence length="478" mass="55166">MKVNSLISIFTAFFLVGVCQCIDIKTTWENVNYIRSVDLSRSYVKESCLIEAKNTGDKPQDEYYFTINDGFDIVPNVSVISVSMVDQPVAIDAIKVEHGVYKLKLPAPVAPNSKVDFKIRYVYIDSLSPLPNKMTMDGTQHLLVKMNKFAYSPYVTKTYTMTFTGILKGQEMELHLAGNQEQQFTENAPDLKPRVENKSLVYGPLLTDLQPYTVKPMGLLYEHNRPLAKVNNLERSVWVPASSTNNLAIEEYYELTNNAAELSTGFLRVDWMQGKYESNRNHWALSHLQFPYTDVNQFEDYYFTDLVGMVSTHSVNLNNLFLRPRFPLFGGWNYNFTLGWNNQIKNYIHKVNEEPDTYMVKFPLLNSIKDITYENVSLNFYLPESAEFVNVSSPIEFSSIEVDNELSYLDVSKGHVKVTLKYHDLFDDLSKIDVLLMFKYTQVNYWWKVMKISGFIFIGLTSYYLLSLIDVSIDKKDK</sequence>
<dbReference type="PANTHER" id="PTHR21049:SF0">
    <property type="entry name" value="DOLICHYL-DIPHOSPHOOLIGOSACCHARIDE--PROTEIN GLYCOSYLTRANSFERASE SUBUNIT 1"/>
    <property type="match status" value="1"/>
</dbReference>
<evidence type="ECO:0000256" key="2">
    <source>
        <dbReference type="ARBA" id="ARBA00004115"/>
    </source>
</evidence>
<protein>
    <recommendedName>
        <fullName evidence="10">Dolichyl-diphosphooligosaccharide--protein glycosyltransferase subunit 1</fullName>
    </recommendedName>
</protein>
<dbReference type="RefSeq" id="XP_015467467.1">
    <property type="nucleotide sequence ID" value="XM_015611690.1"/>
</dbReference>
<keyword evidence="5 10" id="KW-0812">Transmembrane</keyword>
<feature type="transmembrane region" description="Helical" evidence="10">
    <location>
        <begin position="445"/>
        <end position="466"/>
    </location>
</feature>
<feature type="signal peptide" evidence="10">
    <location>
        <begin position="1"/>
        <end position="21"/>
    </location>
</feature>
<dbReference type="UniPathway" id="UPA00378"/>
<name>A0A0V1PZ79_9ASCO</name>
<dbReference type="Pfam" id="PF04597">
    <property type="entry name" value="Ribophorin_I"/>
    <property type="match status" value="1"/>
</dbReference>
<dbReference type="GO" id="GO:0018279">
    <property type="term" value="P:protein N-linked glycosylation via asparagine"/>
    <property type="evidence" value="ECO:0007669"/>
    <property type="project" value="TreeGrafter"/>
</dbReference>
<dbReference type="EMBL" id="LMYN01000055">
    <property type="protein sequence ID" value="KSA01365.1"/>
    <property type="molecule type" value="Genomic_DNA"/>
</dbReference>
<keyword evidence="12" id="KW-1185">Reference proteome</keyword>
<proteinExistence type="inferred from homology"/>
<evidence type="ECO:0000313" key="12">
    <source>
        <dbReference type="Proteomes" id="UP000054251"/>
    </source>
</evidence>
<dbReference type="Proteomes" id="UP000054251">
    <property type="component" value="Unassembled WGS sequence"/>
</dbReference>
<keyword evidence="6 10" id="KW-0732">Signal</keyword>
<dbReference type="OrthoDB" id="310030at2759"/>
<accession>A0A0V1PZ79</accession>
<organism evidence="11 12">
    <name type="scientific">Debaryomyces fabryi</name>
    <dbReference type="NCBI Taxonomy" id="58627"/>
    <lineage>
        <taxon>Eukaryota</taxon>
        <taxon>Fungi</taxon>
        <taxon>Dikarya</taxon>
        <taxon>Ascomycota</taxon>
        <taxon>Saccharomycotina</taxon>
        <taxon>Pichiomycetes</taxon>
        <taxon>Debaryomycetaceae</taxon>
        <taxon>Debaryomyces</taxon>
    </lineage>
</organism>
<keyword evidence="7 10" id="KW-0256">Endoplasmic reticulum</keyword>
<comment type="caution">
    <text evidence="11">The sequence shown here is derived from an EMBL/GenBank/DDBJ whole genome shotgun (WGS) entry which is preliminary data.</text>
</comment>
<keyword evidence="9 10" id="KW-0472">Membrane</keyword>
<evidence type="ECO:0000256" key="10">
    <source>
        <dbReference type="RuleBase" id="RU361143"/>
    </source>
</evidence>
<dbReference type="AlphaFoldDB" id="A0A0V1PZ79"/>
<comment type="similarity">
    <text evidence="4 10">Belongs to the OST1 family.</text>
</comment>
<dbReference type="PANTHER" id="PTHR21049">
    <property type="entry name" value="RIBOPHORIN I"/>
    <property type="match status" value="1"/>
</dbReference>
<reference evidence="11 12" key="1">
    <citation type="submission" date="2015-11" db="EMBL/GenBank/DDBJ databases">
        <title>The genome of Debaryomyces fabryi.</title>
        <authorList>
            <person name="Tafer H."/>
            <person name="Lopandic K."/>
        </authorList>
    </citation>
    <scope>NUCLEOTIDE SEQUENCE [LARGE SCALE GENOMIC DNA]</scope>
    <source>
        <strain evidence="11 12">CBS 789</strain>
    </source>
</reference>
<dbReference type="InterPro" id="IPR007676">
    <property type="entry name" value="Ribophorin_I"/>
</dbReference>
<dbReference type="GeneID" id="26839869"/>
<evidence type="ECO:0000256" key="7">
    <source>
        <dbReference type="ARBA" id="ARBA00022824"/>
    </source>
</evidence>
<evidence type="ECO:0000256" key="8">
    <source>
        <dbReference type="ARBA" id="ARBA00022989"/>
    </source>
</evidence>
<evidence type="ECO:0000256" key="5">
    <source>
        <dbReference type="ARBA" id="ARBA00022692"/>
    </source>
</evidence>
<evidence type="ECO:0000313" key="11">
    <source>
        <dbReference type="EMBL" id="KSA01365.1"/>
    </source>
</evidence>
<evidence type="ECO:0000256" key="9">
    <source>
        <dbReference type="ARBA" id="ARBA00023136"/>
    </source>
</evidence>